<evidence type="ECO:0000313" key="2">
    <source>
        <dbReference type="Proteomes" id="UP000074561"/>
    </source>
</evidence>
<dbReference type="EMBL" id="CP013234">
    <property type="protein sequence ID" value="AMP06088.1"/>
    <property type="molecule type" value="Genomic_DNA"/>
</dbReference>
<sequence length="110" mass="12009">MNIPTDSSTLRLDRKYCTLFYASRGTAIISTQGNILITAADPCLAGIALSSRTFITEGECHVLPQGGWIRLQASGAETAAGLVLAPTANRLVTLWQRWLRRARQPLPLRS</sequence>
<dbReference type="KEGG" id="cpra:CPter91_3767"/>
<dbReference type="AlphaFoldDB" id="A0A127Q7Q3"/>
<reference evidence="1 2" key="1">
    <citation type="submission" date="2015-11" db="EMBL/GenBank/DDBJ databases">
        <title>Exploring the genomic traits of fungus-feeding bacterial genus Collimonas.</title>
        <authorList>
            <person name="Song C."/>
            <person name="Schmidt R."/>
            <person name="de Jager V."/>
            <person name="Krzyzanowska D."/>
            <person name="Jongedijk E."/>
            <person name="Cankar K."/>
            <person name="Beekwilder J."/>
            <person name="van Veen A."/>
            <person name="de Boer W."/>
            <person name="van Veen J.A."/>
            <person name="Garbeva P."/>
        </authorList>
    </citation>
    <scope>NUCLEOTIDE SEQUENCE [LARGE SCALE GENOMIC DNA]</scope>
    <source>
        <strain evidence="1 2">Ter91</strain>
    </source>
</reference>
<dbReference type="PATRIC" id="fig|279113.9.peg.3740"/>
<evidence type="ECO:0000313" key="1">
    <source>
        <dbReference type="EMBL" id="AMP06088.1"/>
    </source>
</evidence>
<proteinExistence type="predicted"/>
<organism evidence="1 2">
    <name type="scientific">Collimonas pratensis</name>
    <dbReference type="NCBI Taxonomy" id="279113"/>
    <lineage>
        <taxon>Bacteria</taxon>
        <taxon>Pseudomonadati</taxon>
        <taxon>Pseudomonadota</taxon>
        <taxon>Betaproteobacteria</taxon>
        <taxon>Burkholderiales</taxon>
        <taxon>Oxalobacteraceae</taxon>
        <taxon>Collimonas</taxon>
    </lineage>
</organism>
<dbReference type="RefSeq" id="WP_061942386.1">
    <property type="nucleotide sequence ID" value="NZ_CP013234.1"/>
</dbReference>
<dbReference type="STRING" id="279113.CPter91_3767"/>
<dbReference type="OrthoDB" id="8777697at2"/>
<protein>
    <submittedName>
        <fullName evidence="1">Uncharacterized protein</fullName>
    </submittedName>
</protein>
<dbReference type="Proteomes" id="UP000074561">
    <property type="component" value="Chromosome"/>
</dbReference>
<gene>
    <name evidence="1" type="ORF">CPter91_3767</name>
</gene>
<name>A0A127Q7Q3_9BURK</name>
<accession>A0A127Q7Q3</accession>